<name>A0A2H0XBX0_UNCKA</name>
<comment type="caution">
    <text evidence="1">The sequence shown here is derived from an EMBL/GenBank/DDBJ whole genome shotgun (WGS) entry which is preliminary data.</text>
</comment>
<dbReference type="Proteomes" id="UP000231252">
    <property type="component" value="Unassembled WGS sequence"/>
</dbReference>
<dbReference type="EMBL" id="PEYU01000037">
    <property type="protein sequence ID" value="PIS22447.1"/>
    <property type="molecule type" value="Genomic_DNA"/>
</dbReference>
<reference evidence="2" key="1">
    <citation type="submission" date="2017-09" db="EMBL/GenBank/DDBJ databases">
        <title>Depth-based differentiation of microbial function through sediment-hosted aquifers and enrichment of novel symbionts in the deep terrestrial subsurface.</title>
        <authorList>
            <person name="Probst A.J."/>
            <person name="Ladd B."/>
            <person name="Jarett J.K."/>
            <person name="Geller-Mcgrath D.E."/>
            <person name="Sieber C.M.K."/>
            <person name="Emerson J.B."/>
            <person name="Anantharaman K."/>
            <person name="Thomas B.C."/>
            <person name="Malmstrom R."/>
            <person name="Stieglmeier M."/>
            <person name="Klingl A."/>
            <person name="Woyke T."/>
            <person name="Ryan C.M."/>
            <person name="Banfield J.F."/>
        </authorList>
    </citation>
    <scope>NUCLEOTIDE SEQUENCE [LARGE SCALE GENOMIC DNA]</scope>
</reference>
<sequence length="277" mass="30660">MFKFMPKLLVLTVSGLILILASGFFVLFTPASPPISSKTSLSSGNVKIIGSLPKTDIKNKSSERKIAGGDNLCWVPPECQEIIERKGDDGWSQEELDKLTPEQRDTCVFGECQPFPGSVWAGDREKINLELSDAEVEELIKLYFPKDIKLKDIVLRFEESKIFVNAHSYYPFAPGFVTAEMTSNRYGFKLISLHLGKLPAPESLRKAVEDSIDAVIVDTLSGYGVTISIMEMQGDRFTVTGEAPRGLIKRENGVLVVNFDVLPRVTPAQDGGDMRIQ</sequence>
<proteinExistence type="predicted"/>
<protein>
    <submittedName>
        <fullName evidence="1">Uncharacterized protein</fullName>
    </submittedName>
</protein>
<evidence type="ECO:0000313" key="1">
    <source>
        <dbReference type="EMBL" id="PIS22447.1"/>
    </source>
</evidence>
<evidence type="ECO:0000313" key="2">
    <source>
        <dbReference type="Proteomes" id="UP000231252"/>
    </source>
</evidence>
<organism evidence="1 2">
    <name type="scientific">candidate division WWE3 bacterium CG08_land_8_20_14_0_20_41_10</name>
    <dbReference type="NCBI Taxonomy" id="1975085"/>
    <lineage>
        <taxon>Bacteria</taxon>
        <taxon>Katanobacteria</taxon>
    </lineage>
</organism>
<accession>A0A2H0XBX0</accession>
<dbReference type="AlphaFoldDB" id="A0A2H0XBX0"/>
<gene>
    <name evidence="1" type="ORF">COT50_01935</name>
</gene>